<dbReference type="EC" id="2.1.1.-" evidence="1"/>
<evidence type="ECO:0000313" key="2">
    <source>
        <dbReference type="Proteomes" id="UP001240150"/>
    </source>
</evidence>
<gene>
    <name evidence="1" type="ORF">ACTOB_003649</name>
</gene>
<keyword evidence="2" id="KW-1185">Reference proteome</keyword>
<evidence type="ECO:0000313" key="1">
    <source>
        <dbReference type="EMBL" id="WIM99976.1"/>
    </source>
</evidence>
<name>A0ABY8WSK5_9ACTN</name>
<dbReference type="EMBL" id="CP126980">
    <property type="protein sequence ID" value="WIM99976.1"/>
    <property type="molecule type" value="Genomic_DNA"/>
</dbReference>
<dbReference type="RefSeq" id="WP_284921429.1">
    <property type="nucleotide sequence ID" value="NZ_CP126980.1"/>
</dbReference>
<sequence length="348" mass="38252">MTRTELAAAVNQAIDELFPDQNNKADEVDGRWIGALERGDHSWPSVKRRAGLRDALGVSTDADIGLHIARGQNLAGATGLPRQPAVIDTSTPHPARRYNYWLGGKDHFAADRESGDAIAAAFPTVPTGARENRAFLRRVVRYLARNGIRQFLDIGTGLPVPDNTHEIAQRISPLSRVLYVDNDPIVLTHARALLTGDPRGRTGYLQADLHDPQSILTSVELRETLSLDEPVGLLLVSVLPFLHDDNQVLAIVRQLLDALPSDSYLAVSHFTMDYVTGAARAAYQKMYDEGRADARARPEATFRQFFQGLDLIEPGIVSVNDWHPEDLDNPNRPSAADLFNHAAVGRVP</sequence>
<accession>A0ABY8WSK5</accession>
<dbReference type="Gene3D" id="3.40.50.150">
    <property type="entry name" value="Vaccinia Virus protein VP39"/>
    <property type="match status" value="1"/>
</dbReference>
<keyword evidence="1" id="KW-0808">Transferase</keyword>
<protein>
    <submittedName>
        <fullName evidence="1">SAM-dependent methyltransferase</fullName>
        <ecNumber evidence="1">2.1.1.-</ecNumber>
    </submittedName>
</protein>
<organism evidence="1 2">
    <name type="scientific">Actinoplanes oblitus</name>
    <dbReference type="NCBI Taxonomy" id="3040509"/>
    <lineage>
        <taxon>Bacteria</taxon>
        <taxon>Bacillati</taxon>
        <taxon>Actinomycetota</taxon>
        <taxon>Actinomycetes</taxon>
        <taxon>Micromonosporales</taxon>
        <taxon>Micromonosporaceae</taxon>
        <taxon>Actinoplanes</taxon>
    </lineage>
</organism>
<reference evidence="1 2" key="1">
    <citation type="submission" date="2023-06" db="EMBL/GenBank/DDBJ databases">
        <authorList>
            <person name="Yushchuk O."/>
            <person name="Binda E."/>
            <person name="Ruckert-Reed C."/>
            <person name="Fedorenko V."/>
            <person name="Kalinowski J."/>
            <person name="Marinelli F."/>
        </authorList>
    </citation>
    <scope>NUCLEOTIDE SEQUENCE [LARGE SCALE GENOMIC DNA]</scope>
    <source>
        <strain evidence="1 2">NRRL 3884</strain>
    </source>
</reference>
<dbReference type="Proteomes" id="UP001240150">
    <property type="component" value="Chromosome"/>
</dbReference>
<dbReference type="GO" id="GO:0008168">
    <property type="term" value="F:methyltransferase activity"/>
    <property type="evidence" value="ECO:0007669"/>
    <property type="project" value="UniProtKB-KW"/>
</dbReference>
<dbReference type="GO" id="GO:0032259">
    <property type="term" value="P:methylation"/>
    <property type="evidence" value="ECO:0007669"/>
    <property type="project" value="UniProtKB-KW"/>
</dbReference>
<dbReference type="InterPro" id="IPR029063">
    <property type="entry name" value="SAM-dependent_MTases_sf"/>
</dbReference>
<dbReference type="SUPFAM" id="SSF53335">
    <property type="entry name" value="S-adenosyl-L-methionine-dependent methyltransferases"/>
    <property type="match status" value="1"/>
</dbReference>
<keyword evidence="1" id="KW-0489">Methyltransferase</keyword>
<dbReference type="Pfam" id="PF04672">
    <property type="entry name" value="Methyltransf_19"/>
    <property type="match status" value="1"/>
</dbReference>
<proteinExistence type="predicted"/>
<dbReference type="InterPro" id="IPR006764">
    <property type="entry name" value="SAM_dep_MeTrfase_SAV2177_type"/>
</dbReference>